<evidence type="ECO:0000256" key="2">
    <source>
        <dbReference type="ARBA" id="ARBA00022617"/>
    </source>
</evidence>
<evidence type="ECO:0000313" key="6">
    <source>
        <dbReference type="Proteomes" id="UP000078237"/>
    </source>
</evidence>
<dbReference type="EMBL" id="LCTW02000001">
    <property type="protein sequence ID" value="KXX83319.1"/>
    <property type="molecule type" value="Genomic_DNA"/>
</dbReference>
<name>A0A150ASG3_9PEZI</name>
<protein>
    <submittedName>
        <fullName evidence="5">Cytochrome P450 4c3</fullName>
    </submittedName>
</protein>
<evidence type="ECO:0000256" key="4">
    <source>
        <dbReference type="ARBA" id="ARBA00023004"/>
    </source>
</evidence>
<dbReference type="Proteomes" id="UP000078237">
    <property type="component" value="Unassembled WGS sequence"/>
</dbReference>
<dbReference type="Pfam" id="PF00067">
    <property type="entry name" value="p450"/>
    <property type="match status" value="1"/>
</dbReference>
<proteinExistence type="inferred from homology"/>
<keyword evidence="3" id="KW-0479">Metal-binding</keyword>
<dbReference type="OrthoDB" id="1055148at2759"/>
<dbReference type="PANTHER" id="PTHR24305:SF166">
    <property type="entry name" value="CYTOCHROME P450 12A4, MITOCHONDRIAL-RELATED"/>
    <property type="match status" value="1"/>
</dbReference>
<reference evidence="5 6" key="1">
    <citation type="journal article" date="2016" name="Genome Announc.">
        <title>Genome Sequence of Madurella mycetomatis mm55, Isolated from a Human Mycetoma Case in Sudan.</title>
        <authorList>
            <person name="Smit S."/>
            <person name="Derks M.F."/>
            <person name="Bervoets S."/>
            <person name="Fahal A."/>
            <person name="van Leeuwen W."/>
            <person name="van Belkum A."/>
            <person name="van de Sande W.W."/>
        </authorList>
    </citation>
    <scope>NUCLEOTIDE SEQUENCE [LARGE SCALE GENOMIC DNA]</scope>
    <source>
        <strain evidence="6">mm55</strain>
    </source>
</reference>
<organism evidence="5 6">
    <name type="scientific">Madurella mycetomatis</name>
    <dbReference type="NCBI Taxonomy" id="100816"/>
    <lineage>
        <taxon>Eukaryota</taxon>
        <taxon>Fungi</taxon>
        <taxon>Dikarya</taxon>
        <taxon>Ascomycota</taxon>
        <taxon>Pezizomycotina</taxon>
        <taxon>Sordariomycetes</taxon>
        <taxon>Sordariomycetidae</taxon>
        <taxon>Sordariales</taxon>
        <taxon>Sordariales incertae sedis</taxon>
        <taxon>Madurella</taxon>
    </lineage>
</organism>
<dbReference type="PANTHER" id="PTHR24305">
    <property type="entry name" value="CYTOCHROME P450"/>
    <property type="match status" value="1"/>
</dbReference>
<dbReference type="Gene3D" id="1.10.630.10">
    <property type="entry name" value="Cytochrome P450"/>
    <property type="match status" value="1"/>
</dbReference>
<dbReference type="InterPro" id="IPR036396">
    <property type="entry name" value="Cyt_P450_sf"/>
</dbReference>
<gene>
    <name evidence="5" type="ORF">MMYC01_200154</name>
</gene>
<dbReference type="InterPro" id="IPR050121">
    <property type="entry name" value="Cytochrome_P450_monoxygenase"/>
</dbReference>
<dbReference type="STRING" id="100816.A0A150ASG3"/>
<keyword evidence="6" id="KW-1185">Reference proteome</keyword>
<dbReference type="GO" id="GO:0016705">
    <property type="term" value="F:oxidoreductase activity, acting on paired donors, with incorporation or reduction of molecular oxygen"/>
    <property type="evidence" value="ECO:0007669"/>
    <property type="project" value="InterPro"/>
</dbReference>
<evidence type="ECO:0000256" key="1">
    <source>
        <dbReference type="ARBA" id="ARBA00010617"/>
    </source>
</evidence>
<dbReference type="GO" id="GO:0004497">
    <property type="term" value="F:monooxygenase activity"/>
    <property type="evidence" value="ECO:0007669"/>
    <property type="project" value="InterPro"/>
</dbReference>
<dbReference type="GO" id="GO:0020037">
    <property type="term" value="F:heme binding"/>
    <property type="evidence" value="ECO:0007669"/>
    <property type="project" value="InterPro"/>
</dbReference>
<evidence type="ECO:0000256" key="3">
    <source>
        <dbReference type="ARBA" id="ARBA00022723"/>
    </source>
</evidence>
<sequence>MGSPSQPVPVKAASYYDTWKVFRTVIAPTLGKGVIKRRPLVEAAAQHHGLDTKAVQLLQELRRKYGNGPLLFQFLFRCQIIILDPKDAAQVLDETPIPFTSASREKQSSLDHFEPGNVLIADPERRKQLRPVHEHALATNQRVHPFAEHFRNVIDAELESLFRNADSKGEMDLDWDGFSQAWFRIIRRIVLGDTARDDEQLTGILDDIRRRGNWGFAALPGKRKLESFQTQVAQYLKKREEGSLVSRLPNDSDLGLEGQITHWLFAFDPAGIVTARALALLGCQPGEQEKAVEGAKATGADHSFSRAVFLDSVRLWPTTPVILRELTKDHTIGGQAVRKGAGVIIYAPLFHRDDERLDFAHKMSTSTWMDKEADPPKALFPFSAGPAMCPAHNLVPMVGSLVIDVLLSRASVALVEPKLDPKSLPGTLDHFEIKLHLSKRVARAV</sequence>
<dbReference type="SUPFAM" id="SSF48264">
    <property type="entry name" value="Cytochrome P450"/>
    <property type="match status" value="1"/>
</dbReference>
<accession>A0A150ASG3</accession>
<keyword evidence="4" id="KW-0408">Iron</keyword>
<comment type="caution">
    <text evidence="5">The sequence shown here is derived from an EMBL/GenBank/DDBJ whole genome shotgun (WGS) entry which is preliminary data.</text>
</comment>
<evidence type="ECO:0000313" key="5">
    <source>
        <dbReference type="EMBL" id="KXX83319.1"/>
    </source>
</evidence>
<dbReference type="VEuPathDB" id="FungiDB:MMYC01_200154"/>
<dbReference type="GO" id="GO:0005506">
    <property type="term" value="F:iron ion binding"/>
    <property type="evidence" value="ECO:0007669"/>
    <property type="project" value="InterPro"/>
</dbReference>
<dbReference type="AlphaFoldDB" id="A0A150ASG3"/>
<dbReference type="InterPro" id="IPR001128">
    <property type="entry name" value="Cyt_P450"/>
</dbReference>
<keyword evidence="2" id="KW-0349">Heme</keyword>
<comment type="similarity">
    <text evidence="1">Belongs to the cytochrome P450 family.</text>
</comment>